<organism evidence="14 15">
    <name type="scientific">Candidatus Roizmanbacteria bacterium RIFCSPLOWO2_02_FULL_38_10</name>
    <dbReference type="NCBI Taxonomy" id="1802074"/>
    <lineage>
        <taxon>Bacteria</taxon>
        <taxon>Candidatus Roizmaniibacteriota</taxon>
    </lineage>
</organism>
<dbReference type="InterPro" id="IPR020588">
    <property type="entry name" value="RecA_ATP-bd"/>
</dbReference>
<evidence type="ECO:0000256" key="9">
    <source>
        <dbReference type="ARBA" id="ARBA00023125"/>
    </source>
</evidence>
<keyword evidence="2 12" id="KW-0547">Nucleotide-binding</keyword>
<dbReference type="EMBL" id="MGAY01000048">
    <property type="protein sequence ID" value="OGK56023.1"/>
    <property type="molecule type" value="Genomic_DNA"/>
</dbReference>
<dbReference type="Proteomes" id="UP000176376">
    <property type="component" value="Unassembled WGS sequence"/>
</dbReference>
<keyword evidence="1 12" id="KW-0479">Metal-binding</keyword>
<dbReference type="InterPro" id="IPR041166">
    <property type="entry name" value="Rubredoxin_2"/>
</dbReference>
<evidence type="ECO:0000256" key="12">
    <source>
        <dbReference type="RuleBase" id="RU003555"/>
    </source>
</evidence>
<evidence type="ECO:0000256" key="3">
    <source>
        <dbReference type="ARBA" id="ARBA00022763"/>
    </source>
</evidence>
<evidence type="ECO:0000256" key="1">
    <source>
        <dbReference type="ARBA" id="ARBA00022723"/>
    </source>
</evidence>
<comment type="similarity">
    <text evidence="12">Belongs to the RecA family. RadA subfamily.</text>
</comment>
<proteinExistence type="inferred from homology"/>
<evidence type="ECO:0000313" key="14">
    <source>
        <dbReference type="EMBL" id="OGK56023.1"/>
    </source>
</evidence>
<keyword evidence="5" id="KW-0378">Hydrolase</keyword>
<dbReference type="GO" id="GO:0000725">
    <property type="term" value="P:recombinational repair"/>
    <property type="evidence" value="ECO:0007669"/>
    <property type="project" value="TreeGrafter"/>
</dbReference>
<evidence type="ECO:0000256" key="8">
    <source>
        <dbReference type="ARBA" id="ARBA00023016"/>
    </source>
</evidence>
<keyword evidence="7 12" id="KW-0067">ATP-binding</keyword>
<dbReference type="AlphaFoldDB" id="A0A1F7JKA0"/>
<comment type="function">
    <text evidence="12">DNA-dependent ATPase involved in processing of recombination intermediates, plays a role in repairing DNA breaks. Stimulates the branch migration of RecA-mediated strand transfer reactions, allowing the 3' invading strand to extend heteroduplex DNA faster. Binds ssDNA in the presence of ADP but not other nucleotides, has ATPase activity that is stimulated by ssDNA and various branched DNA structures, but inhibited by SSB. Does not have RecA's homology-searching function.</text>
</comment>
<comment type="caution">
    <text evidence="14">The sequence shown here is derived from an EMBL/GenBank/DDBJ whole genome shotgun (WGS) entry which is preliminary data.</text>
</comment>
<dbReference type="Gene3D" id="3.40.50.300">
    <property type="entry name" value="P-loop containing nucleotide triphosphate hydrolases"/>
    <property type="match status" value="1"/>
</dbReference>
<dbReference type="InterPro" id="IPR027417">
    <property type="entry name" value="P-loop_NTPase"/>
</dbReference>
<keyword evidence="3 12" id="KW-0227">DNA damage</keyword>
<reference evidence="14 15" key="1">
    <citation type="journal article" date="2016" name="Nat. Commun.">
        <title>Thousands of microbial genomes shed light on interconnected biogeochemical processes in an aquifer system.</title>
        <authorList>
            <person name="Anantharaman K."/>
            <person name="Brown C.T."/>
            <person name="Hug L.A."/>
            <person name="Sharon I."/>
            <person name="Castelle C.J."/>
            <person name="Probst A.J."/>
            <person name="Thomas B.C."/>
            <person name="Singh A."/>
            <person name="Wilkins M.J."/>
            <person name="Karaoz U."/>
            <person name="Brodie E.L."/>
            <person name="Williams K.H."/>
            <person name="Hubbard S.S."/>
            <person name="Banfield J.F."/>
        </authorList>
    </citation>
    <scope>NUCLEOTIDE SEQUENCE [LARGE SCALE GENOMIC DNA]</scope>
</reference>
<dbReference type="GO" id="GO:0005524">
    <property type="term" value="F:ATP binding"/>
    <property type="evidence" value="ECO:0007669"/>
    <property type="project" value="UniProtKB-UniRule"/>
</dbReference>
<evidence type="ECO:0000313" key="15">
    <source>
        <dbReference type="Proteomes" id="UP000176376"/>
    </source>
</evidence>
<dbReference type="PANTHER" id="PTHR32472">
    <property type="entry name" value="DNA REPAIR PROTEIN RADA"/>
    <property type="match status" value="1"/>
</dbReference>
<dbReference type="InterPro" id="IPR014721">
    <property type="entry name" value="Ribsml_uS5_D2-typ_fold_subgr"/>
</dbReference>
<dbReference type="PROSITE" id="PS50162">
    <property type="entry name" value="RECA_2"/>
    <property type="match status" value="1"/>
</dbReference>
<evidence type="ECO:0000256" key="7">
    <source>
        <dbReference type="ARBA" id="ARBA00022840"/>
    </source>
</evidence>
<evidence type="ECO:0000256" key="4">
    <source>
        <dbReference type="ARBA" id="ARBA00022771"/>
    </source>
</evidence>
<dbReference type="PANTHER" id="PTHR32472:SF10">
    <property type="entry name" value="DNA REPAIR PROTEIN RADA-LIKE PROTEIN"/>
    <property type="match status" value="1"/>
</dbReference>
<name>A0A1F7JKA0_9BACT</name>
<accession>A0A1F7JKA0</accession>
<dbReference type="GO" id="GO:0003684">
    <property type="term" value="F:damaged DNA binding"/>
    <property type="evidence" value="ECO:0007669"/>
    <property type="project" value="InterPro"/>
</dbReference>
<dbReference type="GO" id="GO:0140664">
    <property type="term" value="F:ATP-dependent DNA damage sensor activity"/>
    <property type="evidence" value="ECO:0007669"/>
    <property type="project" value="InterPro"/>
</dbReference>
<keyword evidence="10 12" id="KW-0234">DNA repair</keyword>
<dbReference type="GO" id="GO:0005829">
    <property type="term" value="C:cytosol"/>
    <property type="evidence" value="ECO:0007669"/>
    <property type="project" value="TreeGrafter"/>
</dbReference>
<dbReference type="InterPro" id="IPR003593">
    <property type="entry name" value="AAA+_ATPase"/>
</dbReference>
<dbReference type="GO" id="GO:0016787">
    <property type="term" value="F:hydrolase activity"/>
    <property type="evidence" value="ECO:0007669"/>
    <property type="project" value="UniProtKB-KW"/>
</dbReference>
<keyword evidence="4 12" id="KW-0863">Zinc-finger</keyword>
<dbReference type="InterPro" id="IPR004504">
    <property type="entry name" value="DNA_repair_RadA"/>
</dbReference>
<dbReference type="Pfam" id="PF13481">
    <property type="entry name" value="AAA_25"/>
    <property type="match status" value="1"/>
</dbReference>
<dbReference type="Pfam" id="PF13541">
    <property type="entry name" value="ChlI"/>
    <property type="match status" value="1"/>
</dbReference>
<dbReference type="Gene3D" id="3.30.230.10">
    <property type="match status" value="1"/>
</dbReference>
<dbReference type="STRING" id="1802074.A3J15_00380"/>
<feature type="domain" description="RecA family profile 1" evidence="13">
    <location>
        <begin position="55"/>
        <end position="201"/>
    </location>
</feature>
<evidence type="ECO:0000259" key="13">
    <source>
        <dbReference type="PROSITE" id="PS50162"/>
    </source>
</evidence>
<keyword evidence="6 12" id="KW-0862">Zinc</keyword>
<evidence type="ECO:0000256" key="11">
    <source>
        <dbReference type="NCBIfam" id="TIGR00416"/>
    </source>
</evidence>
<gene>
    <name evidence="14" type="ORF">A3J15_00380</name>
</gene>
<dbReference type="SMART" id="SM00382">
    <property type="entry name" value="AAA"/>
    <property type="match status" value="1"/>
</dbReference>
<dbReference type="PRINTS" id="PR01874">
    <property type="entry name" value="DNAREPAIRADA"/>
</dbReference>
<dbReference type="Pfam" id="PF18073">
    <property type="entry name" value="Zn_ribbon_LapB"/>
    <property type="match status" value="1"/>
</dbReference>
<evidence type="ECO:0000256" key="6">
    <source>
        <dbReference type="ARBA" id="ARBA00022833"/>
    </source>
</evidence>
<keyword evidence="8" id="KW-0346">Stress response</keyword>
<sequence length="424" mass="46368">MSSFVCSKCGSSTTSWYGRCPECQTWDSLKKFNDEKKKSVDPAKIVAFTEVTSLKKARLSTGVYEVDRVLGSGIVAGEVILLAGEPGIGKSTLLLKAVENLSCLYVAGEEAAVQVKERAARIKSSTKKLYISETTQVDSIIQAISHSKNKFDVLVIDSIQTLRSGHLTNLVGSISQIKEVVDKLINFAKSNDLAVILVGHVTKEGDIAGPRTLEHLVDCVLYFEGEPTSEYRLLRAKKNRFGTTNEVGVFQMTDIGLMQVNSATAFIDEEKTVSAPGKATIGIVEGQRSLFYEVQCLVTTTVLPVPRRVVAGLDYNRVQLLLAVIRKNMRLNLDKFDVYLSVAGGLTVKSPVADLGIAAAILSSFKNKALPSKSVFIGEVGLLGDIRRANYDSKLIKEAKRHGFKLIVSWDRIKNISFLNTFIP</sequence>
<evidence type="ECO:0000256" key="2">
    <source>
        <dbReference type="ARBA" id="ARBA00022741"/>
    </source>
</evidence>
<dbReference type="GO" id="GO:0008270">
    <property type="term" value="F:zinc ion binding"/>
    <property type="evidence" value="ECO:0007669"/>
    <property type="project" value="UniProtKB-KW"/>
</dbReference>
<evidence type="ECO:0000256" key="5">
    <source>
        <dbReference type="ARBA" id="ARBA00022801"/>
    </source>
</evidence>
<dbReference type="SUPFAM" id="SSF54211">
    <property type="entry name" value="Ribosomal protein S5 domain 2-like"/>
    <property type="match status" value="1"/>
</dbReference>
<dbReference type="SUPFAM" id="SSF52540">
    <property type="entry name" value="P-loop containing nucleoside triphosphate hydrolases"/>
    <property type="match status" value="1"/>
</dbReference>
<dbReference type="InterPro" id="IPR020568">
    <property type="entry name" value="Ribosomal_Su5_D2-typ_SF"/>
</dbReference>
<keyword evidence="9 12" id="KW-0238">DNA-binding</keyword>
<evidence type="ECO:0000256" key="10">
    <source>
        <dbReference type="ARBA" id="ARBA00023204"/>
    </source>
</evidence>
<protein>
    <recommendedName>
        <fullName evidence="11 12">DNA repair protein RadA</fullName>
    </recommendedName>
</protein>
<dbReference type="NCBIfam" id="TIGR00416">
    <property type="entry name" value="sms"/>
    <property type="match status" value="1"/>
</dbReference>